<dbReference type="CDD" id="cd06320">
    <property type="entry name" value="PBP1_allose_binding"/>
    <property type="match status" value="1"/>
</dbReference>
<dbReference type="GO" id="GO:0030246">
    <property type="term" value="F:carbohydrate binding"/>
    <property type="evidence" value="ECO:0007669"/>
    <property type="project" value="UniProtKB-ARBA"/>
</dbReference>
<proteinExistence type="inferred from homology"/>
<dbReference type="InterPro" id="IPR025997">
    <property type="entry name" value="SBP_2_dom"/>
</dbReference>
<dbReference type="Gene3D" id="3.40.50.2300">
    <property type="match status" value="2"/>
</dbReference>
<dbReference type="AlphaFoldDB" id="A0A942UQX9"/>
<evidence type="ECO:0000256" key="4">
    <source>
        <dbReference type="SAM" id="MobiDB-lite"/>
    </source>
</evidence>
<name>A0A942UQX9_9BACI</name>
<dbReference type="SUPFAM" id="SSF53822">
    <property type="entry name" value="Periplasmic binding protein-like I"/>
    <property type="match status" value="1"/>
</dbReference>
<evidence type="ECO:0000259" key="5">
    <source>
        <dbReference type="Pfam" id="PF13407"/>
    </source>
</evidence>
<dbReference type="PROSITE" id="PS51257">
    <property type="entry name" value="PROKAR_LIPOPROTEIN"/>
    <property type="match status" value="1"/>
</dbReference>
<accession>A0A942UQX9</accession>
<organism evidence="6 7">
    <name type="scientific">Lederbergia citrea</name>
    <dbReference type="NCBI Taxonomy" id="2833581"/>
    <lineage>
        <taxon>Bacteria</taxon>
        <taxon>Bacillati</taxon>
        <taxon>Bacillota</taxon>
        <taxon>Bacilli</taxon>
        <taxon>Bacillales</taxon>
        <taxon>Bacillaceae</taxon>
        <taxon>Lederbergia</taxon>
    </lineage>
</organism>
<evidence type="ECO:0000313" key="6">
    <source>
        <dbReference type="EMBL" id="MBS4223323.1"/>
    </source>
</evidence>
<comment type="similarity">
    <text evidence="2">Belongs to the bacterial solute-binding protein 2 family.</text>
</comment>
<comment type="caution">
    <text evidence="6">The sequence shown here is derived from an EMBL/GenBank/DDBJ whole genome shotgun (WGS) entry which is preliminary data.</text>
</comment>
<dbReference type="PANTHER" id="PTHR46847:SF1">
    <property type="entry name" value="D-ALLOSE-BINDING PERIPLASMIC PROTEIN-RELATED"/>
    <property type="match status" value="1"/>
</dbReference>
<protein>
    <submittedName>
        <fullName evidence="6">Substrate-binding domain-containing protein</fullName>
    </submittedName>
</protein>
<dbReference type="EMBL" id="JAGYPN010000002">
    <property type="protein sequence ID" value="MBS4223323.1"/>
    <property type="molecule type" value="Genomic_DNA"/>
</dbReference>
<dbReference type="InterPro" id="IPR028082">
    <property type="entry name" value="Peripla_BP_I"/>
</dbReference>
<gene>
    <name evidence="6" type="ORF">KHA91_11270</name>
</gene>
<dbReference type="Pfam" id="PF13407">
    <property type="entry name" value="Peripla_BP_4"/>
    <property type="match status" value="1"/>
</dbReference>
<evidence type="ECO:0000256" key="3">
    <source>
        <dbReference type="ARBA" id="ARBA00022729"/>
    </source>
</evidence>
<evidence type="ECO:0000313" key="7">
    <source>
        <dbReference type="Proteomes" id="UP000676456"/>
    </source>
</evidence>
<evidence type="ECO:0000256" key="2">
    <source>
        <dbReference type="ARBA" id="ARBA00007639"/>
    </source>
</evidence>
<sequence>MQLIKSAKKLFVSGVITFSLIITGCSSNSAGGSGEKENTEAFNPDNANGQTYDEVRANLGEVPKITAEIKLGAVAKAFENEYWRTLKEGMEKGAQNFNDKGINLTVDVKSPQGEADEEGQLSIVKDMINKKYTAMLLSPISDSNLVPGVESALDAKIPVINVNDGIIKEAPNFVGPKADQNGATAAEWISDKVGGKGKVAIIVGMPKAFAARQRTIGFENWIKDNSPDIEITEKQNADWDRSKAKDIAATWIKKHDDLNAIFANNDTMALGAQEAVNESGKDILVVGVDGIGEAYESIRKGEMDATIDSFPLYKGQIAVEMILRQLGGQELPRVIWTPQAIIDSTNVDTPAEEIINWSEPTVGK</sequence>
<dbReference type="GO" id="GO:0030313">
    <property type="term" value="C:cell envelope"/>
    <property type="evidence" value="ECO:0007669"/>
    <property type="project" value="UniProtKB-SubCell"/>
</dbReference>
<feature type="domain" description="Periplasmic binding protein" evidence="5">
    <location>
        <begin position="74"/>
        <end position="330"/>
    </location>
</feature>
<evidence type="ECO:0000256" key="1">
    <source>
        <dbReference type="ARBA" id="ARBA00004196"/>
    </source>
</evidence>
<feature type="region of interest" description="Disordered" evidence="4">
    <location>
        <begin position="28"/>
        <end position="49"/>
    </location>
</feature>
<dbReference type="PANTHER" id="PTHR46847">
    <property type="entry name" value="D-ALLOSE-BINDING PERIPLASMIC PROTEIN-RELATED"/>
    <property type="match status" value="1"/>
</dbReference>
<keyword evidence="7" id="KW-1185">Reference proteome</keyword>
<reference evidence="6 7" key="1">
    <citation type="submission" date="2021-05" db="EMBL/GenBank/DDBJ databases">
        <title>Novel Bacillus species.</title>
        <authorList>
            <person name="Liu G."/>
        </authorList>
    </citation>
    <scope>NUCLEOTIDE SEQUENCE [LARGE SCALE GENOMIC DNA]</scope>
    <source>
        <strain evidence="6 7">FJAT-49682</strain>
    </source>
</reference>
<dbReference type="Proteomes" id="UP000676456">
    <property type="component" value="Unassembled WGS sequence"/>
</dbReference>
<comment type="subcellular location">
    <subcellularLocation>
        <location evidence="1">Cell envelope</location>
    </subcellularLocation>
</comment>
<keyword evidence="3" id="KW-0732">Signal</keyword>